<sequence>MDYRQRITIVCQTSTEREERVMAELRQLIMDKLQNGADDAAIRCYWEQQLDETAERYGQKTEEDRIGVDITGQKLPLSERQREIVELLCAHHSVKKIAGLLHISENTVKKHVQNIKRELAIKESGLDFVYELLSKLKGGN</sequence>
<dbReference type="EMBL" id="JACVVD010000011">
    <property type="protein sequence ID" value="MBD0383540.1"/>
    <property type="molecule type" value="Genomic_DNA"/>
</dbReference>
<comment type="caution">
    <text evidence="5">The sequence shown here is derived from an EMBL/GenBank/DDBJ whole genome shotgun (WGS) entry which is preliminary data.</text>
</comment>
<dbReference type="CDD" id="cd06170">
    <property type="entry name" value="LuxR_C_like"/>
    <property type="match status" value="1"/>
</dbReference>
<dbReference type="SMART" id="SM00421">
    <property type="entry name" value="HTH_LUXR"/>
    <property type="match status" value="1"/>
</dbReference>
<protein>
    <recommendedName>
        <fullName evidence="4">HTH luxR-type domain-containing protein</fullName>
    </recommendedName>
</protein>
<evidence type="ECO:0000313" key="6">
    <source>
        <dbReference type="Proteomes" id="UP000650466"/>
    </source>
</evidence>
<organism evidence="5 6">
    <name type="scientific">Paenibacillus sedimenti</name>
    <dbReference type="NCBI Taxonomy" id="2770274"/>
    <lineage>
        <taxon>Bacteria</taxon>
        <taxon>Bacillati</taxon>
        <taxon>Bacillota</taxon>
        <taxon>Bacilli</taxon>
        <taxon>Bacillales</taxon>
        <taxon>Paenibacillaceae</taxon>
        <taxon>Paenibacillus</taxon>
    </lineage>
</organism>
<dbReference type="Pfam" id="PF00196">
    <property type="entry name" value="GerE"/>
    <property type="match status" value="1"/>
</dbReference>
<dbReference type="SUPFAM" id="SSF46894">
    <property type="entry name" value="C-terminal effector domain of the bipartite response regulators"/>
    <property type="match status" value="1"/>
</dbReference>
<evidence type="ECO:0000256" key="2">
    <source>
        <dbReference type="ARBA" id="ARBA00023125"/>
    </source>
</evidence>
<name>A0A926KX27_9BACL</name>
<dbReference type="PROSITE" id="PS50043">
    <property type="entry name" value="HTH_LUXR_2"/>
    <property type="match status" value="1"/>
</dbReference>
<dbReference type="InterPro" id="IPR016032">
    <property type="entry name" value="Sig_transdc_resp-reg_C-effctor"/>
</dbReference>
<dbReference type="AlphaFoldDB" id="A0A926KX27"/>
<keyword evidence="1" id="KW-0805">Transcription regulation</keyword>
<evidence type="ECO:0000256" key="3">
    <source>
        <dbReference type="ARBA" id="ARBA00023163"/>
    </source>
</evidence>
<dbReference type="GO" id="GO:0003677">
    <property type="term" value="F:DNA binding"/>
    <property type="evidence" value="ECO:0007669"/>
    <property type="project" value="UniProtKB-KW"/>
</dbReference>
<dbReference type="Proteomes" id="UP000650466">
    <property type="component" value="Unassembled WGS sequence"/>
</dbReference>
<reference evidence="5" key="1">
    <citation type="submission" date="2020-09" db="EMBL/GenBank/DDBJ databases">
        <title>Draft Genome Sequence of Paenibacillus sp. WST5.</title>
        <authorList>
            <person name="Bao Z."/>
        </authorList>
    </citation>
    <scope>NUCLEOTIDE SEQUENCE</scope>
    <source>
        <strain evidence="5">WST5</strain>
    </source>
</reference>
<evidence type="ECO:0000256" key="1">
    <source>
        <dbReference type="ARBA" id="ARBA00023015"/>
    </source>
</evidence>
<feature type="domain" description="HTH luxR-type" evidence="4">
    <location>
        <begin position="70"/>
        <end position="136"/>
    </location>
</feature>
<evidence type="ECO:0000259" key="4">
    <source>
        <dbReference type="PROSITE" id="PS50043"/>
    </source>
</evidence>
<dbReference type="InterPro" id="IPR036388">
    <property type="entry name" value="WH-like_DNA-bd_sf"/>
</dbReference>
<dbReference type="GO" id="GO:0006355">
    <property type="term" value="P:regulation of DNA-templated transcription"/>
    <property type="evidence" value="ECO:0007669"/>
    <property type="project" value="InterPro"/>
</dbReference>
<accession>A0A926KX27</accession>
<dbReference type="RefSeq" id="WP_188177319.1">
    <property type="nucleotide sequence ID" value="NZ_JACVVD010000011.1"/>
</dbReference>
<keyword evidence="6" id="KW-1185">Reference proteome</keyword>
<dbReference type="PRINTS" id="PR00038">
    <property type="entry name" value="HTHLUXR"/>
</dbReference>
<keyword evidence="2" id="KW-0238">DNA-binding</keyword>
<gene>
    <name evidence="5" type="ORF">ICC18_25885</name>
</gene>
<proteinExistence type="predicted"/>
<evidence type="ECO:0000313" key="5">
    <source>
        <dbReference type="EMBL" id="MBD0383540.1"/>
    </source>
</evidence>
<dbReference type="PANTHER" id="PTHR44688">
    <property type="entry name" value="DNA-BINDING TRANSCRIPTIONAL ACTIVATOR DEVR_DOSR"/>
    <property type="match status" value="1"/>
</dbReference>
<dbReference type="Gene3D" id="1.10.10.10">
    <property type="entry name" value="Winged helix-like DNA-binding domain superfamily/Winged helix DNA-binding domain"/>
    <property type="match status" value="1"/>
</dbReference>
<dbReference type="InterPro" id="IPR000792">
    <property type="entry name" value="Tscrpt_reg_LuxR_C"/>
</dbReference>
<dbReference type="PANTHER" id="PTHR44688:SF16">
    <property type="entry name" value="DNA-BINDING TRANSCRIPTIONAL ACTIVATOR DEVR_DOSR"/>
    <property type="match status" value="1"/>
</dbReference>
<keyword evidence="3" id="KW-0804">Transcription</keyword>